<accession>A0A3R8YMI5</accession>
<dbReference type="RefSeq" id="WP_125243647.1">
    <property type="nucleotide sequence ID" value="NZ_RSED01000009.1"/>
</dbReference>
<evidence type="ECO:0000313" key="2">
    <source>
        <dbReference type="EMBL" id="RRS03807.1"/>
    </source>
</evidence>
<name>A0A3R8YMI5_9BURK</name>
<proteinExistence type="predicted"/>
<dbReference type="InterPro" id="IPR025682">
    <property type="entry name" value="CpXC_dom"/>
</dbReference>
<protein>
    <recommendedName>
        <fullName evidence="1">CpXC domain-containing protein</fullName>
    </recommendedName>
</protein>
<organism evidence="2 3">
    <name type="scientific">Aquabacterium soli</name>
    <dbReference type="NCBI Taxonomy" id="2493092"/>
    <lineage>
        <taxon>Bacteria</taxon>
        <taxon>Pseudomonadati</taxon>
        <taxon>Pseudomonadota</taxon>
        <taxon>Betaproteobacteria</taxon>
        <taxon>Burkholderiales</taxon>
        <taxon>Aquabacterium</taxon>
    </lineage>
</organism>
<dbReference type="EMBL" id="RSED01000009">
    <property type="protein sequence ID" value="RRS03807.1"/>
    <property type="molecule type" value="Genomic_DNA"/>
</dbReference>
<evidence type="ECO:0000259" key="1">
    <source>
        <dbReference type="Pfam" id="PF14353"/>
    </source>
</evidence>
<feature type="domain" description="CpXC" evidence="1">
    <location>
        <begin position="14"/>
        <end position="138"/>
    </location>
</feature>
<sequence length="220" mass="24031">MSTPPGGPDPVQLDCPQCGPSVVVQAHRHIDADHDTGLRQAILQDTLQQVECPHCQALVRAEPRLTYAEIARGLWVAAFPHEQLGAWQTLEPGALDALRQVQGPNARGTERVVFGWRALREKLLAADAGLDDVTLEKLKLLLMRDMQAPPLPLGAELRLSEVSAQSLIVTVLDRQGRPLENLDVPHDLLADITADPEGWAPLDSDLRAGPFVDVQRLVRG</sequence>
<dbReference type="Pfam" id="PF14353">
    <property type="entry name" value="CpXC"/>
    <property type="match status" value="1"/>
</dbReference>
<dbReference type="AlphaFoldDB" id="A0A3R8YMI5"/>
<dbReference type="OrthoDB" id="8915806at2"/>
<evidence type="ECO:0000313" key="3">
    <source>
        <dbReference type="Proteomes" id="UP000269265"/>
    </source>
</evidence>
<reference evidence="2 3" key="1">
    <citation type="submission" date="2018-12" db="EMBL/GenBank/DDBJ databases">
        <title>The whole draft genome of Aquabacterium sp. SJQ9.</title>
        <authorList>
            <person name="Sun L."/>
            <person name="Gao X."/>
            <person name="Chen W."/>
            <person name="Huang K."/>
        </authorList>
    </citation>
    <scope>NUCLEOTIDE SEQUENCE [LARGE SCALE GENOMIC DNA]</scope>
    <source>
        <strain evidence="2 3">SJQ9</strain>
    </source>
</reference>
<keyword evidence="3" id="KW-1185">Reference proteome</keyword>
<dbReference type="Proteomes" id="UP000269265">
    <property type="component" value="Unassembled WGS sequence"/>
</dbReference>
<comment type="caution">
    <text evidence="2">The sequence shown here is derived from an EMBL/GenBank/DDBJ whole genome shotgun (WGS) entry which is preliminary data.</text>
</comment>
<gene>
    <name evidence="2" type="ORF">EIP75_12640</name>
</gene>